<dbReference type="EMBL" id="QNRK01000014">
    <property type="protein sequence ID" value="RBP12188.1"/>
    <property type="molecule type" value="Genomic_DNA"/>
</dbReference>
<keyword evidence="1" id="KW-0732">Signal</keyword>
<gene>
    <name evidence="2" type="ORF">DFR50_11417</name>
</gene>
<feature type="signal peptide" evidence="1">
    <location>
        <begin position="1"/>
        <end position="29"/>
    </location>
</feature>
<dbReference type="Proteomes" id="UP000253529">
    <property type="component" value="Unassembled WGS sequence"/>
</dbReference>
<keyword evidence="3" id="KW-1185">Reference proteome</keyword>
<dbReference type="PANTHER" id="PTHR36573:SF1">
    <property type="entry name" value="INTERMEMBRANE PHOSPHOLIPID TRANSPORT SYSTEM BINDING PROTEIN MLAC"/>
    <property type="match status" value="1"/>
</dbReference>
<evidence type="ECO:0000256" key="1">
    <source>
        <dbReference type="SAM" id="SignalP"/>
    </source>
</evidence>
<dbReference type="Gene3D" id="3.10.450.710">
    <property type="entry name" value="Tgt2/MlaC"/>
    <property type="match status" value="1"/>
</dbReference>
<evidence type="ECO:0000313" key="2">
    <source>
        <dbReference type="EMBL" id="RBP12188.1"/>
    </source>
</evidence>
<evidence type="ECO:0000313" key="3">
    <source>
        <dbReference type="Proteomes" id="UP000253529"/>
    </source>
</evidence>
<protein>
    <submittedName>
        <fullName evidence="2">Phospholipid transport system substrate-binding protein</fullName>
    </submittedName>
</protein>
<dbReference type="OrthoDB" id="7358716at2"/>
<organism evidence="2 3">
    <name type="scientific">Roseiarcus fermentans</name>
    <dbReference type="NCBI Taxonomy" id="1473586"/>
    <lineage>
        <taxon>Bacteria</taxon>
        <taxon>Pseudomonadati</taxon>
        <taxon>Pseudomonadota</taxon>
        <taxon>Alphaproteobacteria</taxon>
        <taxon>Hyphomicrobiales</taxon>
        <taxon>Roseiarcaceae</taxon>
        <taxon>Roseiarcus</taxon>
    </lineage>
</organism>
<sequence>MKLCKPSISAALIAALTAFLSLLPMSAQAQEAPAARRIHAYYQELLPTLKQADSLSVRERDRRFTPAIGSAFDLAAMTRYAAGPAWSTFTPAQQAAVREAFSRFLVADYASLVKEYSGESFEVEPQTTAEPRGGGEVVKTKLIQSGGRSVAINYLVRGGRVIDVYFNGTISDLATRRDEFASILAGGGGADALVKTLRQRTDALLNG</sequence>
<dbReference type="InterPro" id="IPR008869">
    <property type="entry name" value="MlaC/ttg2D"/>
</dbReference>
<proteinExistence type="predicted"/>
<comment type="caution">
    <text evidence="2">The sequence shown here is derived from an EMBL/GenBank/DDBJ whole genome shotgun (WGS) entry which is preliminary data.</text>
</comment>
<name>A0A366FC23_9HYPH</name>
<dbReference type="InterPro" id="IPR042245">
    <property type="entry name" value="Tgt2/MlaC_sf"/>
</dbReference>
<feature type="chain" id="PRO_5016670466" evidence="1">
    <location>
        <begin position="30"/>
        <end position="207"/>
    </location>
</feature>
<dbReference type="AlphaFoldDB" id="A0A366FC23"/>
<accession>A0A366FC23</accession>
<dbReference type="Pfam" id="PF05494">
    <property type="entry name" value="MlaC"/>
    <property type="match status" value="1"/>
</dbReference>
<reference evidence="2 3" key="1">
    <citation type="submission" date="2018-06" db="EMBL/GenBank/DDBJ databases">
        <title>Genomic Encyclopedia of Type Strains, Phase IV (KMG-IV): sequencing the most valuable type-strain genomes for metagenomic binning, comparative biology and taxonomic classification.</title>
        <authorList>
            <person name="Goeker M."/>
        </authorList>
    </citation>
    <scope>NUCLEOTIDE SEQUENCE [LARGE SCALE GENOMIC DNA]</scope>
    <source>
        <strain evidence="2 3">DSM 24875</strain>
    </source>
</reference>
<dbReference type="PANTHER" id="PTHR36573">
    <property type="entry name" value="INTERMEMBRANE PHOSPHOLIPID TRANSPORT SYSTEM BINDING PROTEIN MLAC"/>
    <property type="match status" value="1"/>
</dbReference>
<dbReference type="RefSeq" id="WP_113889827.1">
    <property type="nucleotide sequence ID" value="NZ_QNRK01000014.1"/>
</dbReference>